<evidence type="ECO:0000256" key="2">
    <source>
        <dbReference type="ARBA" id="ARBA00022692"/>
    </source>
</evidence>
<dbReference type="RefSeq" id="WP_186856437.1">
    <property type="nucleotide sequence ID" value="NZ_JACOON010000001.1"/>
</dbReference>
<gene>
    <name evidence="6" type="ORF">H8S18_00910</name>
</gene>
<keyword evidence="2 5" id="KW-0812">Transmembrane</keyword>
<keyword evidence="7" id="KW-1185">Reference proteome</keyword>
<organism evidence="6 7">
    <name type="scientific">Christensenella tenuis</name>
    <dbReference type="NCBI Taxonomy" id="2763033"/>
    <lineage>
        <taxon>Bacteria</taxon>
        <taxon>Bacillati</taxon>
        <taxon>Bacillota</taxon>
        <taxon>Clostridia</taxon>
        <taxon>Christensenellales</taxon>
        <taxon>Christensenellaceae</taxon>
        <taxon>Christensenella</taxon>
    </lineage>
</organism>
<protein>
    <submittedName>
        <fullName evidence="6">Energy-coupling factor transporter transmembrane protein EcfT</fullName>
    </submittedName>
</protein>
<sequence>MRFDSYHPAINFIFFGVVITAAIAFNQPVFLAIGYICFFLYSVKLNGKKAVIFNLVLIPCIILFALFYSGYNHFGVTNLAVNFIGNMITLESLVTGLVIGVTIASVLIWFSCMNAVVSSDKVVYLFGRISPRLSLFLSILLRMVPRIKERAHKINVAQRAIGRGTGQGNFFRRIRNFLRIASIVVTWTMENMIETSDSMKCRGYTLKGRSAFSIYRFDYRDRSFVLAIFWCIAVLLMGVLLDQTRIMYNPEIILNRVTPLSWIFYSAYAFLCLLLMLLQMIGEKRFEQKKRSRFRAYGNFG</sequence>
<evidence type="ECO:0000313" key="6">
    <source>
        <dbReference type="EMBL" id="MBC5646904.1"/>
    </source>
</evidence>
<comment type="subcellular location">
    <subcellularLocation>
        <location evidence="1">Membrane</location>
        <topology evidence="1">Multi-pass membrane protein</topology>
    </subcellularLocation>
</comment>
<feature type="transmembrane region" description="Helical" evidence="5">
    <location>
        <begin position="53"/>
        <end position="71"/>
    </location>
</feature>
<evidence type="ECO:0000256" key="5">
    <source>
        <dbReference type="SAM" id="Phobius"/>
    </source>
</evidence>
<accession>A0ABR7EAV4</accession>
<evidence type="ECO:0000256" key="4">
    <source>
        <dbReference type="ARBA" id="ARBA00023136"/>
    </source>
</evidence>
<proteinExistence type="predicted"/>
<name>A0ABR7EAV4_9FIRM</name>
<feature type="transmembrane region" description="Helical" evidence="5">
    <location>
        <begin position="12"/>
        <end position="41"/>
    </location>
</feature>
<feature type="transmembrane region" description="Helical" evidence="5">
    <location>
        <begin position="83"/>
        <end position="110"/>
    </location>
</feature>
<dbReference type="EMBL" id="JACOON010000001">
    <property type="protein sequence ID" value="MBC5646904.1"/>
    <property type="molecule type" value="Genomic_DNA"/>
</dbReference>
<dbReference type="InterPro" id="IPR003339">
    <property type="entry name" value="ABC/ECF_trnsptr_transmembrane"/>
</dbReference>
<keyword evidence="3 5" id="KW-1133">Transmembrane helix</keyword>
<keyword evidence="4 5" id="KW-0472">Membrane</keyword>
<dbReference type="Proteomes" id="UP000606889">
    <property type="component" value="Unassembled WGS sequence"/>
</dbReference>
<feature type="transmembrane region" description="Helical" evidence="5">
    <location>
        <begin position="261"/>
        <end position="281"/>
    </location>
</feature>
<comment type="caution">
    <text evidence="6">The sequence shown here is derived from an EMBL/GenBank/DDBJ whole genome shotgun (WGS) entry which is preliminary data.</text>
</comment>
<reference evidence="6 7" key="1">
    <citation type="submission" date="2020-08" db="EMBL/GenBank/DDBJ databases">
        <title>Genome public.</title>
        <authorList>
            <person name="Liu C."/>
            <person name="Sun Q."/>
        </authorList>
    </citation>
    <scope>NUCLEOTIDE SEQUENCE [LARGE SCALE GENOMIC DNA]</scope>
    <source>
        <strain evidence="6 7">NSJ-35</strain>
    </source>
</reference>
<feature type="transmembrane region" description="Helical" evidence="5">
    <location>
        <begin position="223"/>
        <end position="241"/>
    </location>
</feature>
<evidence type="ECO:0000313" key="7">
    <source>
        <dbReference type="Proteomes" id="UP000606889"/>
    </source>
</evidence>
<evidence type="ECO:0000256" key="3">
    <source>
        <dbReference type="ARBA" id="ARBA00022989"/>
    </source>
</evidence>
<dbReference type="CDD" id="cd16914">
    <property type="entry name" value="EcfT"/>
    <property type="match status" value="1"/>
</dbReference>
<evidence type="ECO:0000256" key="1">
    <source>
        <dbReference type="ARBA" id="ARBA00004141"/>
    </source>
</evidence>